<sequence>MKKDTIEIPLSKKKMMLKLLGSILFCCIGLWLIIKQPVSSNLFLSNPIVTLLIGCISILFFGIITISILNKFRNSNIGLTINAEGIIDNTSGISGGLILWKDIIDIQKTTVVNQQFLKIITNNPQLYIDKQKSVFKKKAMLLNYKSYGSPIFISANTLQINFDTLYETVLEKYLFYKS</sequence>
<proteinExistence type="predicted"/>
<dbReference type="Proteomes" id="UP000817854">
    <property type="component" value="Unassembled WGS sequence"/>
</dbReference>
<protein>
    <recommendedName>
        <fullName evidence="4">GRAM domain-containing protein</fullName>
    </recommendedName>
</protein>
<reference evidence="3" key="1">
    <citation type="submission" date="2019-05" db="EMBL/GenBank/DDBJ databases">
        <title>Flavobacterium profundi sp. nov., isolated from a deep-sea seamount.</title>
        <authorList>
            <person name="Zhang D.-C."/>
        </authorList>
    </citation>
    <scope>NUCLEOTIDE SEQUENCE [LARGE SCALE GENOMIC DNA]</scope>
    <source>
        <strain evidence="3">EC11</strain>
    </source>
</reference>
<evidence type="ECO:0008006" key="4">
    <source>
        <dbReference type="Google" id="ProtNLM"/>
    </source>
</evidence>
<dbReference type="RefSeq" id="WP_140959213.1">
    <property type="nucleotide sequence ID" value="NZ_VEVQ02000001.1"/>
</dbReference>
<feature type="transmembrane region" description="Helical" evidence="1">
    <location>
        <begin position="46"/>
        <end position="69"/>
    </location>
</feature>
<dbReference type="NCBIfam" id="NF041635">
    <property type="entry name" value="STM3941_fam"/>
    <property type="match status" value="1"/>
</dbReference>
<reference evidence="2 3" key="3">
    <citation type="submission" date="2020-02" db="EMBL/GenBank/DDBJ databases">
        <title>Flavobacterium profundi sp. nov., isolated from a deep-sea seamount.</title>
        <authorList>
            <person name="Zhang D.-C."/>
        </authorList>
    </citation>
    <scope>NUCLEOTIDE SEQUENCE [LARGE SCALE GENOMIC DNA]</scope>
    <source>
        <strain evidence="2 3">EC11</strain>
    </source>
</reference>
<evidence type="ECO:0000313" key="2">
    <source>
        <dbReference type="EMBL" id="NHN24294.1"/>
    </source>
</evidence>
<accession>A0ABX0IQX6</accession>
<comment type="caution">
    <text evidence="2">The sequence shown here is derived from an EMBL/GenBank/DDBJ whole genome shotgun (WGS) entry which is preliminary data.</text>
</comment>
<evidence type="ECO:0000313" key="3">
    <source>
        <dbReference type="Proteomes" id="UP000817854"/>
    </source>
</evidence>
<keyword evidence="1" id="KW-1133">Transmembrane helix</keyword>
<evidence type="ECO:0000256" key="1">
    <source>
        <dbReference type="SAM" id="Phobius"/>
    </source>
</evidence>
<dbReference type="InterPro" id="IPR048136">
    <property type="entry name" value="STM3941-like"/>
</dbReference>
<name>A0ABX0IQX6_9FLAO</name>
<keyword evidence="3" id="KW-1185">Reference proteome</keyword>
<organism evidence="2 3">
    <name type="scientific">Flavobacterium jejuense</name>
    <dbReference type="NCBI Taxonomy" id="1544455"/>
    <lineage>
        <taxon>Bacteria</taxon>
        <taxon>Pseudomonadati</taxon>
        <taxon>Bacteroidota</taxon>
        <taxon>Flavobacteriia</taxon>
        <taxon>Flavobacteriales</taxon>
        <taxon>Flavobacteriaceae</taxon>
        <taxon>Flavobacterium</taxon>
    </lineage>
</organism>
<keyword evidence="1" id="KW-0472">Membrane</keyword>
<reference evidence="2 3" key="2">
    <citation type="submission" date="2019-05" db="EMBL/GenBank/DDBJ databases">
        <authorList>
            <person name="Lianzixin W."/>
        </authorList>
    </citation>
    <scope>NUCLEOTIDE SEQUENCE [LARGE SCALE GENOMIC DNA]</scope>
    <source>
        <strain evidence="2 3">EC11</strain>
    </source>
</reference>
<dbReference type="EMBL" id="VEVQ02000001">
    <property type="protein sequence ID" value="NHN24294.1"/>
    <property type="molecule type" value="Genomic_DNA"/>
</dbReference>
<keyword evidence="1" id="KW-0812">Transmembrane</keyword>
<gene>
    <name evidence="2" type="ORF">FIA58_001285</name>
</gene>
<feature type="transmembrane region" description="Helical" evidence="1">
    <location>
        <begin position="16"/>
        <end position="34"/>
    </location>
</feature>